<keyword evidence="1" id="KW-1133">Transmembrane helix</keyword>
<keyword evidence="1" id="KW-0812">Transmembrane</keyword>
<dbReference type="eggNOG" id="ENOG5032UY0">
    <property type="taxonomic scope" value="Bacteria"/>
</dbReference>
<keyword evidence="2" id="KW-0732">Signal</keyword>
<dbReference type="EMBL" id="FNBD01000004">
    <property type="protein sequence ID" value="SDE86504.1"/>
    <property type="molecule type" value="Genomic_DNA"/>
</dbReference>
<evidence type="ECO:0000313" key="4">
    <source>
        <dbReference type="Proteomes" id="UP000182114"/>
    </source>
</evidence>
<feature type="transmembrane region" description="Helical" evidence="1">
    <location>
        <begin position="178"/>
        <end position="196"/>
    </location>
</feature>
<accession>A0A1G7GEF4</accession>
<keyword evidence="4" id="KW-1185">Reference proteome</keyword>
<feature type="chain" id="PRO_5010328669" description="LPXTG-motif cell wall anchor domain-containing protein" evidence="2">
    <location>
        <begin position="21"/>
        <end position="206"/>
    </location>
</feature>
<name>A0A1G7GEF4_9FLAO</name>
<keyword evidence="1" id="KW-0472">Membrane</keyword>
<evidence type="ECO:0000256" key="2">
    <source>
        <dbReference type="SAM" id="SignalP"/>
    </source>
</evidence>
<dbReference type="Proteomes" id="UP000182114">
    <property type="component" value="Unassembled WGS sequence"/>
</dbReference>
<organism evidence="3 4">
    <name type="scientific">Cellulophaga baltica</name>
    <dbReference type="NCBI Taxonomy" id="76594"/>
    <lineage>
        <taxon>Bacteria</taxon>
        <taxon>Pseudomonadati</taxon>
        <taxon>Bacteroidota</taxon>
        <taxon>Flavobacteriia</taxon>
        <taxon>Flavobacteriales</taxon>
        <taxon>Flavobacteriaceae</taxon>
        <taxon>Cellulophaga</taxon>
    </lineage>
</organism>
<dbReference type="RefSeq" id="WP_139150232.1">
    <property type="nucleotide sequence ID" value="NZ_FNBD01000004.1"/>
</dbReference>
<gene>
    <name evidence="3" type="ORF">SAMN04487992_104326</name>
</gene>
<feature type="signal peptide" evidence="2">
    <location>
        <begin position="1"/>
        <end position="20"/>
    </location>
</feature>
<proteinExistence type="predicted"/>
<sequence>MKKLVLSILFVLLSYSSAMAHNPLSAVYYLELKDHLGILSISVSQDGLNEALIKQHPLEDFTTITTIKYKELAVQYIKDNFDLRLNNCEYPINDGGIKLGNHQTDFKFILDDLPKAISTIIISINAFRENEQHQTIFSVALATLKNKVILNEDNDYTAKLQIKNNKLVQESSDGNKHLGLLLAIVVLLSLAYFYWIKNKKNSLIVL</sequence>
<reference evidence="4" key="1">
    <citation type="submission" date="2016-10" db="EMBL/GenBank/DDBJ databases">
        <authorList>
            <person name="Varghese N."/>
            <person name="Submissions S."/>
        </authorList>
    </citation>
    <scope>NUCLEOTIDE SEQUENCE [LARGE SCALE GENOMIC DNA]</scope>
    <source>
        <strain evidence="4">DSM 24729</strain>
    </source>
</reference>
<dbReference type="AlphaFoldDB" id="A0A1G7GEF4"/>
<evidence type="ECO:0000313" key="3">
    <source>
        <dbReference type="EMBL" id="SDE86504.1"/>
    </source>
</evidence>
<evidence type="ECO:0000256" key="1">
    <source>
        <dbReference type="SAM" id="Phobius"/>
    </source>
</evidence>
<protein>
    <recommendedName>
        <fullName evidence="5">LPXTG-motif cell wall anchor domain-containing protein</fullName>
    </recommendedName>
</protein>
<evidence type="ECO:0008006" key="5">
    <source>
        <dbReference type="Google" id="ProtNLM"/>
    </source>
</evidence>